<dbReference type="RefSeq" id="WP_156701987.1">
    <property type="nucleotide sequence ID" value="NZ_CACRUP010000021.1"/>
</dbReference>
<feature type="domain" description="DNA polymerase III delta N-terminal" evidence="9">
    <location>
        <begin position="16"/>
        <end position="128"/>
    </location>
</feature>
<dbReference type="GO" id="GO:0006261">
    <property type="term" value="P:DNA-templated DNA replication"/>
    <property type="evidence" value="ECO:0007669"/>
    <property type="project" value="TreeGrafter"/>
</dbReference>
<evidence type="ECO:0000313" key="11">
    <source>
        <dbReference type="EMBL" id="VYU08739.1"/>
    </source>
</evidence>
<dbReference type="EMBL" id="CACRUP010000021">
    <property type="protein sequence ID" value="VYU08739.1"/>
    <property type="molecule type" value="Genomic_DNA"/>
</dbReference>
<feature type="domain" description="DNA polymerase III delta subunit-like C-terminal" evidence="10">
    <location>
        <begin position="213"/>
        <end position="333"/>
    </location>
</feature>
<dbReference type="InterPro" id="IPR048466">
    <property type="entry name" value="DNA_pol3_delta-like_C"/>
</dbReference>
<dbReference type="InterPro" id="IPR008921">
    <property type="entry name" value="DNA_pol3_clamp-load_cplx_C"/>
</dbReference>
<accession>A0A6N3C123</accession>
<keyword evidence="6" id="KW-0239">DNA-directed DNA polymerase</keyword>
<dbReference type="Gene3D" id="3.40.50.300">
    <property type="entry name" value="P-loop containing nucleotide triphosphate hydrolases"/>
    <property type="match status" value="1"/>
</dbReference>
<name>A0A6N3C123_9FIRM</name>
<dbReference type="Gene3D" id="1.20.272.10">
    <property type="match status" value="1"/>
</dbReference>
<dbReference type="SUPFAM" id="SSF48019">
    <property type="entry name" value="post-AAA+ oligomerization domain-like"/>
    <property type="match status" value="1"/>
</dbReference>
<gene>
    <name evidence="11" type="ORF">PGLFYP46_00197</name>
</gene>
<dbReference type="GO" id="GO:0003677">
    <property type="term" value="F:DNA binding"/>
    <property type="evidence" value="ECO:0007669"/>
    <property type="project" value="InterPro"/>
</dbReference>
<proteinExistence type="inferred from homology"/>
<evidence type="ECO:0000256" key="1">
    <source>
        <dbReference type="ARBA" id="ARBA00012417"/>
    </source>
</evidence>
<evidence type="ECO:0000256" key="8">
    <source>
        <dbReference type="ARBA" id="ARBA00049244"/>
    </source>
</evidence>
<dbReference type="GO" id="GO:0003887">
    <property type="term" value="F:DNA-directed DNA polymerase activity"/>
    <property type="evidence" value="ECO:0007669"/>
    <property type="project" value="UniProtKB-KW"/>
</dbReference>
<dbReference type="EC" id="2.7.7.7" evidence="1"/>
<dbReference type="NCBIfam" id="TIGR01128">
    <property type="entry name" value="holA"/>
    <property type="match status" value="1"/>
</dbReference>
<comment type="catalytic activity">
    <reaction evidence="8">
        <text>DNA(n) + a 2'-deoxyribonucleoside 5'-triphosphate = DNA(n+1) + diphosphate</text>
        <dbReference type="Rhea" id="RHEA:22508"/>
        <dbReference type="Rhea" id="RHEA-COMP:17339"/>
        <dbReference type="Rhea" id="RHEA-COMP:17340"/>
        <dbReference type="ChEBI" id="CHEBI:33019"/>
        <dbReference type="ChEBI" id="CHEBI:61560"/>
        <dbReference type="ChEBI" id="CHEBI:173112"/>
        <dbReference type="EC" id="2.7.7.7"/>
    </reaction>
</comment>
<dbReference type="PANTHER" id="PTHR34388">
    <property type="entry name" value="DNA POLYMERASE III SUBUNIT DELTA"/>
    <property type="match status" value="1"/>
</dbReference>
<dbReference type="PANTHER" id="PTHR34388:SF1">
    <property type="entry name" value="DNA POLYMERASE III SUBUNIT DELTA"/>
    <property type="match status" value="1"/>
</dbReference>
<dbReference type="GO" id="GO:0009360">
    <property type="term" value="C:DNA polymerase III complex"/>
    <property type="evidence" value="ECO:0007669"/>
    <property type="project" value="InterPro"/>
</dbReference>
<dbReference type="InterPro" id="IPR005790">
    <property type="entry name" value="DNA_polIII_delta"/>
</dbReference>
<evidence type="ECO:0000256" key="3">
    <source>
        <dbReference type="ARBA" id="ARBA00022679"/>
    </source>
</evidence>
<evidence type="ECO:0000256" key="4">
    <source>
        <dbReference type="ARBA" id="ARBA00022695"/>
    </source>
</evidence>
<keyword evidence="5" id="KW-0235">DNA replication</keyword>
<reference evidence="11" key="1">
    <citation type="submission" date="2019-11" db="EMBL/GenBank/DDBJ databases">
        <authorList>
            <person name="Feng L."/>
        </authorList>
    </citation>
    <scope>NUCLEOTIDE SEQUENCE</scope>
    <source>
        <strain evidence="11">PgorbachiiLFYP46</strain>
    </source>
</reference>
<evidence type="ECO:0000256" key="6">
    <source>
        <dbReference type="ARBA" id="ARBA00022932"/>
    </source>
</evidence>
<evidence type="ECO:0000256" key="2">
    <source>
        <dbReference type="ARBA" id="ARBA00017703"/>
    </source>
</evidence>
<evidence type="ECO:0000259" key="10">
    <source>
        <dbReference type="Pfam" id="PF21694"/>
    </source>
</evidence>
<dbReference type="Pfam" id="PF06144">
    <property type="entry name" value="DNA_pol3_delta"/>
    <property type="match status" value="1"/>
</dbReference>
<dbReference type="InterPro" id="IPR027417">
    <property type="entry name" value="P-loop_NTPase"/>
</dbReference>
<evidence type="ECO:0000256" key="5">
    <source>
        <dbReference type="ARBA" id="ARBA00022705"/>
    </source>
</evidence>
<comment type="similarity">
    <text evidence="7">Belongs to the DNA polymerase HolA subunit family.</text>
</comment>
<sequence length="337" mass="39509">MNYKKIYQDDTHSGAYLFFGKEKYLMENAIGYLLNKYVKGSEAFNYIKFKGVEAKPEDIISACETYPVMNDKKVVLVRDVTDFIGEYDLKKSFYEFLDNLSDFVVLIFWDTANIKKTTKFYKYFQKNHRDIDFGKLSAVDANRFVKSYFLRKGKKINDREAALFIKESGYTSKNEDVVLLDLNSEMDKIAAAAKSDLISESDVRNLITENIDTNIFAFLDSMLQRNSEIALVEFHNLVKLGEQYPIIFYMIIRQVKNLLSYKILSEKNISQAEIMNKIGVSKFEFDKKIKIYEKNFSKEFLIDFYEELIRADEFFKTSSVDEKVIFETLIIKYCKKS</sequence>
<dbReference type="Pfam" id="PF21694">
    <property type="entry name" value="DNA_pol3_delta_C"/>
    <property type="match status" value="1"/>
</dbReference>
<evidence type="ECO:0000256" key="7">
    <source>
        <dbReference type="ARBA" id="ARBA00034754"/>
    </source>
</evidence>
<protein>
    <recommendedName>
        <fullName evidence="2">DNA polymerase III subunit delta</fullName>
        <ecNumber evidence="1">2.7.7.7</ecNumber>
    </recommendedName>
</protein>
<dbReference type="AlphaFoldDB" id="A0A6N3C123"/>
<organism evidence="11">
    <name type="scientific">Peptoniphilus gorbachii</name>
    <dbReference type="NCBI Taxonomy" id="411567"/>
    <lineage>
        <taxon>Bacteria</taxon>
        <taxon>Bacillati</taxon>
        <taxon>Bacillota</taxon>
        <taxon>Tissierellia</taxon>
        <taxon>Tissierellales</taxon>
        <taxon>Peptoniphilaceae</taxon>
        <taxon>Peptoniphilus</taxon>
    </lineage>
</organism>
<dbReference type="SUPFAM" id="SSF52540">
    <property type="entry name" value="P-loop containing nucleoside triphosphate hydrolases"/>
    <property type="match status" value="1"/>
</dbReference>
<evidence type="ECO:0000259" key="9">
    <source>
        <dbReference type="Pfam" id="PF06144"/>
    </source>
</evidence>
<keyword evidence="3" id="KW-0808">Transferase</keyword>
<dbReference type="InterPro" id="IPR010372">
    <property type="entry name" value="DNA_pol3_delta_N"/>
</dbReference>
<keyword evidence="4" id="KW-0548">Nucleotidyltransferase</keyword>